<comment type="similarity">
    <text evidence="1">Belongs to the bacterial solute-binding protein 1 family.</text>
</comment>
<evidence type="ECO:0008006" key="6">
    <source>
        <dbReference type="Google" id="ProtNLM"/>
    </source>
</evidence>
<dbReference type="HOGENOM" id="CLU_031285_17_4_6"/>
<evidence type="ECO:0000313" key="4">
    <source>
        <dbReference type="EMBL" id="AIY66856.1"/>
    </source>
</evidence>
<dbReference type="AlphaFoldDB" id="A0A0A7ELA7"/>
<gene>
    <name evidence="4" type="ORF">OM33_17275</name>
</gene>
<accession>A0A0A7ELA7</accession>
<dbReference type="GO" id="GO:0015768">
    <property type="term" value="P:maltose transport"/>
    <property type="evidence" value="ECO:0007669"/>
    <property type="project" value="TreeGrafter"/>
</dbReference>
<dbReference type="Proteomes" id="UP000030341">
    <property type="component" value="Chromosome 2"/>
</dbReference>
<dbReference type="Gene3D" id="3.40.190.10">
    <property type="entry name" value="Periplasmic binding protein-like II"/>
    <property type="match status" value="2"/>
</dbReference>
<dbReference type="GO" id="GO:0042956">
    <property type="term" value="P:maltodextrin transmembrane transport"/>
    <property type="evidence" value="ECO:0007669"/>
    <property type="project" value="TreeGrafter"/>
</dbReference>
<dbReference type="PANTHER" id="PTHR30061:SF50">
    <property type="entry name" value="MALTOSE_MALTODEXTRIN-BINDING PERIPLASMIC PROTEIN"/>
    <property type="match status" value="1"/>
</dbReference>
<evidence type="ECO:0000256" key="2">
    <source>
        <dbReference type="ARBA" id="ARBA00022448"/>
    </source>
</evidence>
<dbReference type="GO" id="GO:0055052">
    <property type="term" value="C:ATP-binding cassette (ABC) transporter complex, substrate-binding subunit-containing"/>
    <property type="evidence" value="ECO:0007669"/>
    <property type="project" value="TreeGrafter"/>
</dbReference>
<evidence type="ECO:0000313" key="5">
    <source>
        <dbReference type="Proteomes" id="UP000030341"/>
    </source>
</evidence>
<keyword evidence="2" id="KW-0813">Transport</keyword>
<evidence type="ECO:0000256" key="3">
    <source>
        <dbReference type="ARBA" id="ARBA00022729"/>
    </source>
</evidence>
<proteinExistence type="inferred from homology"/>
<dbReference type="GO" id="GO:1901982">
    <property type="term" value="F:maltose binding"/>
    <property type="evidence" value="ECO:0007669"/>
    <property type="project" value="TreeGrafter"/>
</dbReference>
<keyword evidence="3" id="KW-0732">Signal</keyword>
<protein>
    <recommendedName>
        <fullName evidence="6">ABC transporter substrate-binding protein</fullName>
    </recommendedName>
</protein>
<name>A0A0A7ELA7_9GAMM</name>
<evidence type="ECO:0000256" key="1">
    <source>
        <dbReference type="ARBA" id="ARBA00008520"/>
    </source>
</evidence>
<dbReference type="PANTHER" id="PTHR30061">
    <property type="entry name" value="MALTOSE-BINDING PERIPLASMIC PROTEIN"/>
    <property type="match status" value="1"/>
</dbReference>
<keyword evidence="5" id="KW-1185">Reference proteome</keyword>
<reference evidence="4 5" key="1">
    <citation type="submission" date="2014-11" db="EMBL/GenBank/DDBJ databases">
        <title>Complete Genome Sequence of Pseudoalteromonas sp. Strain OCN003 Isolated from Kaneohe Bay, Oahu, Hawaii.</title>
        <authorList>
            <person name="Beurmann S."/>
            <person name="Videau P."/>
            <person name="Ushijima B."/>
            <person name="Smith A.M."/>
            <person name="Aeby G.S."/>
            <person name="Callahan S.M."/>
            <person name="Belcaid M."/>
        </authorList>
    </citation>
    <scope>NUCLEOTIDE SEQUENCE [LARGE SCALE GENOMIC DNA]</scope>
    <source>
        <strain evidence="4 5">OCN003</strain>
    </source>
</reference>
<dbReference type="STRING" id="1348114.OM33_17275"/>
<dbReference type="SUPFAM" id="SSF53850">
    <property type="entry name" value="Periplasmic binding protein-like II"/>
    <property type="match status" value="1"/>
</dbReference>
<dbReference type="EMBL" id="CP009889">
    <property type="protein sequence ID" value="AIY66856.1"/>
    <property type="molecule type" value="Genomic_DNA"/>
</dbReference>
<sequence length="384" mass="44111">MLCLLLNCLVVFQSKSQELTLAYALENYNFQKIFDDFSEKTHVQLKIKNFKNNELKSALIQGANMRQLPDIVIVPSDFVGLSELGFSTIPESWLVPELSTESLQSAKVAGDYKGIPIIFGNHLLLYYNKSLVQTPATDWQTLIQQKQSLPENTTLIGWNYYEMYWFIPFLGAFGEFPYVNGKVNLNTAGMKQALSWYKQLADDKIVDKLCDYECNLNAFISEQQAYTINGSWAFNHFKEKLGDNLGIAMLPQYKGKQMRPYFSSHVIAFPNHSLESSAEKKAKLKKFAEFFQQKRAQAAIWHQLKSLPTNKQIIAELTNKADPNLQVIFQQLAQSEPMPNERNMAIIWEAMLKGVNRYSADIFDNHKAAEYMQYITERSMQNEP</sequence>
<organism evidence="4 5">
    <name type="scientific">Pseudoalteromonas piratica</name>
    <dbReference type="NCBI Taxonomy" id="1348114"/>
    <lineage>
        <taxon>Bacteria</taxon>
        <taxon>Pseudomonadati</taxon>
        <taxon>Pseudomonadota</taxon>
        <taxon>Gammaproteobacteria</taxon>
        <taxon>Alteromonadales</taxon>
        <taxon>Pseudoalteromonadaceae</taxon>
        <taxon>Pseudoalteromonas</taxon>
    </lineage>
</organism>
<dbReference type="Pfam" id="PF13416">
    <property type="entry name" value="SBP_bac_8"/>
    <property type="match status" value="1"/>
</dbReference>
<dbReference type="eggNOG" id="COG2182">
    <property type="taxonomic scope" value="Bacteria"/>
</dbReference>
<dbReference type="KEGG" id="pseo:OM33_17275"/>
<dbReference type="InterPro" id="IPR006059">
    <property type="entry name" value="SBP"/>
</dbReference>